<dbReference type="AlphaFoldDB" id="A0A8H5H3Y0"/>
<dbReference type="OrthoDB" id="2588098at2759"/>
<evidence type="ECO:0000313" key="2">
    <source>
        <dbReference type="Proteomes" id="UP000565441"/>
    </source>
</evidence>
<evidence type="ECO:0008006" key="3">
    <source>
        <dbReference type="Google" id="ProtNLM"/>
    </source>
</evidence>
<proteinExistence type="predicted"/>
<name>A0A8H5H3Y0_9AGAR</name>
<evidence type="ECO:0000313" key="1">
    <source>
        <dbReference type="EMBL" id="KAF5376323.1"/>
    </source>
</evidence>
<gene>
    <name evidence="1" type="ORF">D9615_008442</name>
</gene>
<dbReference type="Proteomes" id="UP000565441">
    <property type="component" value="Unassembled WGS sequence"/>
</dbReference>
<accession>A0A8H5H3Y0</accession>
<reference evidence="1 2" key="1">
    <citation type="journal article" date="2020" name="ISME J.">
        <title>Uncovering the hidden diversity of litter-decomposition mechanisms in mushroom-forming fungi.</title>
        <authorList>
            <person name="Floudas D."/>
            <person name="Bentzer J."/>
            <person name="Ahren D."/>
            <person name="Johansson T."/>
            <person name="Persson P."/>
            <person name="Tunlid A."/>
        </authorList>
    </citation>
    <scope>NUCLEOTIDE SEQUENCE [LARGE SCALE GENOMIC DNA]</scope>
    <source>
        <strain evidence="1 2">CBS 661.87</strain>
    </source>
</reference>
<keyword evidence="2" id="KW-1185">Reference proteome</keyword>
<organism evidence="1 2">
    <name type="scientific">Tricholomella constricta</name>
    <dbReference type="NCBI Taxonomy" id="117010"/>
    <lineage>
        <taxon>Eukaryota</taxon>
        <taxon>Fungi</taxon>
        <taxon>Dikarya</taxon>
        <taxon>Basidiomycota</taxon>
        <taxon>Agaricomycotina</taxon>
        <taxon>Agaricomycetes</taxon>
        <taxon>Agaricomycetidae</taxon>
        <taxon>Agaricales</taxon>
        <taxon>Tricholomatineae</taxon>
        <taxon>Lyophyllaceae</taxon>
        <taxon>Tricholomella</taxon>
    </lineage>
</organism>
<dbReference type="EMBL" id="JAACJP010000029">
    <property type="protein sequence ID" value="KAF5376323.1"/>
    <property type="molecule type" value="Genomic_DNA"/>
</dbReference>
<comment type="caution">
    <text evidence="1">The sequence shown here is derived from an EMBL/GenBank/DDBJ whole genome shotgun (WGS) entry which is preliminary data.</text>
</comment>
<protein>
    <recommendedName>
        <fullName evidence="3">F-box domain-containing protein</fullName>
    </recommendedName>
</protein>
<sequence length="380" mass="43224">MGQYFLVCSLDNCSPVNTPMCAKFGECFGALGRSAEVMDALWRPEPGYKRIIAKPYDSLKSETPKPTRCFFNSRYNKPRRYPEQCIPYREHGSFRSPANETGKGFSQLSPELVGLIYECLIDVTDVACFAVTCQRCYDIGRRHLEAFVEGTFINSWAGNRLICIGDYASMDDLPPGMLADGEREFVEEIFKDERHPEIFDKLSKLQAKDPLFYIHHKKRLYQRGVYDLHDFWSKIGGGYSGTENPDMSMEDAETLDQLVQQFPGPPNGDIKKLYGGDYVLRNLTTKEFVRGDAIRDLRGAPEYLHGVSFDHALIIRITWSSDPSLSYGYDGPIQIHRGKWAGHRFDLFKTESVSNEEGAIDGWKDVSREVLDELVEVWGG</sequence>